<reference evidence="2" key="1">
    <citation type="submission" date="2019-01" db="EMBL/GenBank/DDBJ databases">
        <authorList>
            <consortium name="Pathogen Informatics"/>
        </authorList>
    </citation>
    <scope>NUCLEOTIDE SEQUENCE [LARGE SCALE GENOMIC DNA]</scope>
    <source>
        <strain evidence="2">NCTC10113</strain>
    </source>
</reference>
<dbReference type="AlphaFoldDB" id="A0A448ZYD8"/>
<proteinExistence type="predicted"/>
<organism evidence="2">
    <name type="scientific">Metamycoplasma salivarium</name>
    <name type="common">Mycoplasma salivarium</name>
    <dbReference type="NCBI Taxonomy" id="2124"/>
    <lineage>
        <taxon>Bacteria</taxon>
        <taxon>Bacillati</taxon>
        <taxon>Mycoplasmatota</taxon>
        <taxon>Mycoplasmoidales</taxon>
        <taxon>Metamycoplasmataceae</taxon>
        <taxon>Metamycoplasma</taxon>
    </lineage>
</organism>
<gene>
    <name evidence="2" type="ORF">NCTC10113_01193</name>
</gene>
<keyword evidence="1" id="KW-0812">Transmembrane</keyword>
<keyword evidence="2" id="KW-0614">Plasmid</keyword>
<feature type="transmembrane region" description="Helical" evidence="1">
    <location>
        <begin position="26"/>
        <end position="49"/>
    </location>
</feature>
<keyword evidence="1" id="KW-1133">Transmembrane helix</keyword>
<geneLocation type="plasmid" evidence="2">
    <name>2</name>
</geneLocation>
<evidence type="ECO:0000256" key="1">
    <source>
        <dbReference type="SAM" id="Phobius"/>
    </source>
</evidence>
<sequence>MSEQTQNTQQNEATKKQIKDLSSKGFIFSVITSGLIFLIIVISSIWAPYAAIWPSTVQHIAYVTLISLIVLGMIGTWIVTIIYVVKLWTLADKNDKDNHTWYLLALIGCFVLVILTAIALGILLFNKKKQ</sequence>
<keyword evidence="1" id="KW-0472">Membrane</keyword>
<accession>A0A448ZYD8</accession>
<name>A0A448ZYD8_METSV</name>
<evidence type="ECO:0000313" key="2">
    <source>
        <dbReference type="EMBL" id="VEU56290.1"/>
    </source>
</evidence>
<dbReference type="EMBL" id="LR214939">
    <property type="protein sequence ID" value="VEU56290.1"/>
    <property type="molecule type" value="Genomic_DNA"/>
</dbReference>
<dbReference type="RefSeq" id="WP_024544120.1">
    <property type="nucleotide sequence ID" value="NZ_BPLV01000001.1"/>
</dbReference>
<feature type="transmembrane region" description="Helical" evidence="1">
    <location>
        <begin position="61"/>
        <end position="85"/>
    </location>
</feature>
<feature type="transmembrane region" description="Helical" evidence="1">
    <location>
        <begin position="101"/>
        <end position="125"/>
    </location>
</feature>
<protein>
    <submittedName>
        <fullName evidence="2">Uncharacterized protein</fullName>
    </submittedName>
</protein>